<sequence>MLKSQSTRKLVDKILSHILLIFLSFIVIMPILFAISISLQTRAQVFTYPPSFFPDKLYFGNYLRAWEMVNMGRLLTNSLIASVIVMLGKLTLGVLSGYAFSHFKFKGKKILFFSILFTLMLPMQVRVVPLFDFVSKLGLTNSYTGLVMPFLASATTTFLMRQHFLTIPKSLMESAQIDGCGPLRFLFQILIPLSGPTLAGLATVNFLVMWNAYLWPLIILNSDQMKVSQQGIRMLFASAAEREWGLIMAGTIMVVIPTLIVFLLAQRFFVKGIATQGLKE</sequence>
<dbReference type="PANTHER" id="PTHR43744:SF8">
    <property type="entry name" value="SN-GLYCEROL-3-PHOSPHATE TRANSPORT SYSTEM PERMEASE PROTEIN UGPE"/>
    <property type="match status" value="1"/>
</dbReference>
<keyword evidence="6 7" id="KW-0472">Membrane</keyword>
<evidence type="ECO:0000259" key="8">
    <source>
        <dbReference type="PROSITE" id="PS50928"/>
    </source>
</evidence>
<dbReference type="PROSITE" id="PS50928">
    <property type="entry name" value="ABC_TM1"/>
    <property type="match status" value="1"/>
</dbReference>
<dbReference type="CDD" id="cd06261">
    <property type="entry name" value="TM_PBP2"/>
    <property type="match status" value="1"/>
</dbReference>
<evidence type="ECO:0000313" key="10">
    <source>
        <dbReference type="Proteomes" id="UP000006866"/>
    </source>
</evidence>
<dbReference type="Gene3D" id="1.10.3720.10">
    <property type="entry name" value="MetI-like"/>
    <property type="match status" value="1"/>
</dbReference>
<dbReference type="RefSeq" id="WP_014554040.1">
    <property type="nucleotide sequence ID" value="NC_017455.1"/>
</dbReference>
<dbReference type="SUPFAM" id="SSF161098">
    <property type="entry name" value="MetI-like"/>
    <property type="match status" value="1"/>
</dbReference>
<gene>
    <name evidence="9" type="ordered locus">Hprae_1898</name>
</gene>
<feature type="transmembrane region" description="Helical" evidence="7">
    <location>
        <begin position="78"/>
        <end position="98"/>
    </location>
</feature>
<keyword evidence="2 7" id="KW-0813">Transport</keyword>
<proteinExistence type="inferred from homology"/>
<dbReference type="PANTHER" id="PTHR43744">
    <property type="entry name" value="ABC TRANSPORTER PERMEASE PROTEIN MG189-RELATED-RELATED"/>
    <property type="match status" value="1"/>
</dbReference>
<evidence type="ECO:0000256" key="7">
    <source>
        <dbReference type="RuleBase" id="RU363032"/>
    </source>
</evidence>
<evidence type="ECO:0000256" key="3">
    <source>
        <dbReference type="ARBA" id="ARBA00022475"/>
    </source>
</evidence>
<feature type="transmembrane region" description="Helical" evidence="7">
    <location>
        <begin position="244"/>
        <end position="265"/>
    </location>
</feature>
<evidence type="ECO:0000313" key="9">
    <source>
        <dbReference type="EMBL" id="ADO78023.1"/>
    </source>
</evidence>
<keyword evidence="4 7" id="KW-0812">Transmembrane</keyword>
<organism evidence="9 10">
    <name type="scientific">Halanaerobium praevalens (strain ATCC 33744 / DSM 2228 / GSL)</name>
    <dbReference type="NCBI Taxonomy" id="572479"/>
    <lineage>
        <taxon>Bacteria</taxon>
        <taxon>Bacillati</taxon>
        <taxon>Bacillota</taxon>
        <taxon>Clostridia</taxon>
        <taxon>Halanaerobiales</taxon>
        <taxon>Halanaerobiaceae</taxon>
        <taxon>Halanaerobium</taxon>
    </lineage>
</organism>
<dbReference type="OrthoDB" id="9787837at2"/>
<evidence type="ECO:0000256" key="1">
    <source>
        <dbReference type="ARBA" id="ARBA00004651"/>
    </source>
</evidence>
<keyword evidence="3" id="KW-1003">Cell membrane</keyword>
<keyword evidence="5 7" id="KW-1133">Transmembrane helix</keyword>
<dbReference type="STRING" id="572479.Hprae_1898"/>
<accession>E3DR34</accession>
<reference evidence="9 10" key="2">
    <citation type="journal article" date="2011" name="Stand. Genomic Sci.">
        <title>Complete genome sequence of the extremely halophilic Halanaerobium praevalens type strain (GSL).</title>
        <authorList>
            <person name="Ivanova N."/>
            <person name="Sikorski J."/>
            <person name="Chertkov O."/>
            <person name="Nolan M."/>
            <person name="Lucas S."/>
            <person name="Hammon N."/>
            <person name="Deshpande S."/>
            <person name="Cheng J.F."/>
            <person name="Tapia R."/>
            <person name="Han C."/>
            <person name="Goodwin L."/>
            <person name="Pitluck S."/>
            <person name="Huntemann M."/>
            <person name="Liolios K."/>
            <person name="Pagani I."/>
            <person name="Mavromatis K."/>
            <person name="Ovchinikova G."/>
            <person name="Pati A."/>
            <person name="Chen A."/>
            <person name="Palaniappan K."/>
            <person name="Land M."/>
            <person name="Hauser L."/>
            <person name="Brambilla E.M."/>
            <person name="Kannan K.P."/>
            <person name="Rohde M."/>
            <person name="Tindall B.J."/>
            <person name="Goker M."/>
            <person name="Detter J.C."/>
            <person name="Woyke T."/>
            <person name="Bristow J."/>
            <person name="Eisen J.A."/>
            <person name="Markowitz V."/>
            <person name="Hugenholtz P."/>
            <person name="Kyrpides N.C."/>
            <person name="Klenk H.P."/>
            <person name="Lapidus A."/>
        </authorList>
    </citation>
    <scope>NUCLEOTIDE SEQUENCE [LARGE SCALE GENOMIC DNA]</scope>
    <source>
        <strain evidence="10">ATCC 33744 / DSM 2228 / GSL</strain>
    </source>
</reference>
<dbReference type="KEGG" id="hpk:Hprae_1898"/>
<reference evidence="10" key="1">
    <citation type="submission" date="2010-10" db="EMBL/GenBank/DDBJ databases">
        <title>The complete genome of Halanaerobium praevalens DSM 2228.</title>
        <authorList>
            <consortium name="US DOE Joint Genome Institute (JGI-PGF)"/>
            <person name="Lucas S."/>
            <person name="Copeland A."/>
            <person name="Lapidus A."/>
            <person name="Glavina del Rio T."/>
            <person name="Dalin E."/>
            <person name="Tice H."/>
            <person name="Bruce D."/>
            <person name="Goodwin L."/>
            <person name="Pitluck S."/>
            <person name="Kyrpides N."/>
            <person name="Mavromatis K."/>
            <person name="Ivanova N."/>
            <person name="Ovchinnikova G."/>
            <person name="Chertkov O."/>
            <person name="Detter J.C."/>
            <person name="Han C."/>
            <person name="Larimer F."/>
            <person name="Land M."/>
            <person name="Hauser L."/>
            <person name="Markowitz V."/>
            <person name="Cheng J.-F."/>
            <person name="Hugenholtz P."/>
            <person name="Woyke T."/>
            <person name="Wu D."/>
            <person name="Tindall B."/>
            <person name="Pomrenke H.G."/>
            <person name="Brambilla E."/>
            <person name="Klenk H.-P."/>
            <person name="Eisen J.A."/>
        </authorList>
    </citation>
    <scope>NUCLEOTIDE SEQUENCE [LARGE SCALE GENOMIC DNA]</scope>
    <source>
        <strain evidence="10">ATCC 33744 / DSM 2228 / GSL</strain>
    </source>
</reference>
<dbReference type="Proteomes" id="UP000006866">
    <property type="component" value="Chromosome"/>
</dbReference>
<dbReference type="GO" id="GO:0005886">
    <property type="term" value="C:plasma membrane"/>
    <property type="evidence" value="ECO:0007669"/>
    <property type="project" value="UniProtKB-SubCell"/>
</dbReference>
<comment type="similarity">
    <text evidence="7">Belongs to the binding-protein-dependent transport system permease family.</text>
</comment>
<dbReference type="AlphaFoldDB" id="E3DR34"/>
<feature type="transmembrane region" description="Helical" evidence="7">
    <location>
        <begin position="20"/>
        <end position="39"/>
    </location>
</feature>
<dbReference type="InterPro" id="IPR000515">
    <property type="entry name" value="MetI-like"/>
</dbReference>
<evidence type="ECO:0000256" key="2">
    <source>
        <dbReference type="ARBA" id="ARBA00022448"/>
    </source>
</evidence>
<keyword evidence="10" id="KW-1185">Reference proteome</keyword>
<dbReference type="GO" id="GO:0055085">
    <property type="term" value="P:transmembrane transport"/>
    <property type="evidence" value="ECO:0007669"/>
    <property type="project" value="InterPro"/>
</dbReference>
<dbReference type="HOGENOM" id="CLU_016047_1_1_9"/>
<feature type="transmembrane region" description="Helical" evidence="7">
    <location>
        <begin position="143"/>
        <end position="164"/>
    </location>
</feature>
<evidence type="ECO:0000256" key="6">
    <source>
        <dbReference type="ARBA" id="ARBA00023136"/>
    </source>
</evidence>
<evidence type="ECO:0000256" key="4">
    <source>
        <dbReference type="ARBA" id="ARBA00022692"/>
    </source>
</evidence>
<dbReference type="PATRIC" id="fig|572479.3.peg.1933"/>
<protein>
    <submittedName>
        <fullName evidence="9">Binding-protein-dependent transport systems inner membrane component</fullName>
    </submittedName>
</protein>
<feature type="domain" description="ABC transmembrane type-1" evidence="8">
    <location>
        <begin position="75"/>
        <end position="265"/>
    </location>
</feature>
<name>E3DR34_HALPG</name>
<dbReference type="Pfam" id="PF00528">
    <property type="entry name" value="BPD_transp_1"/>
    <property type="match status" value="1"/>
</dbReference>
<dbReference type="InterPro" id="IPR035906">
    <property type="entry name" value="MetI-like_sf"/>
</dbReference>
<evidence type="ECO:0000256" key="5">
    <source>
        <dbReference type="ARBA" id="ARBA00022989"/>
    </source>
</evidence>
<dbReference type="EMBL" id="CP002175">
    <property type="protein sequence ID" value="ADO78023.1"/>
    <property type="molecule type" value="Genomic_DNA"/>
</dbReference>
<feature type="transmembrane region" description="Helical" evidence="7">
    <location>
        <begin position="110"/>
        <end position="131"/>
    </location>
</feature>
<dbReference type="eggNOG" id="COG0395">
    <property type="taxonomic scope" value="Bacteria"/>
</dbReference>
<comment type="subcellular location">
    <subcellularLocation>
        <location evidence="1 7">Cell membrane</location>
        <topology evidence="1 7">Multi-pass membrane protein</topology>
    </subcellularLocation>
</comment>